<dbReference type="Gene3D" id="3.30.70.1290">
    <property type="entry name" value="Transposase IS200-like"/>
    <property type="match status" value="1"/>
</dbReference>
<feature type="domain" description="Transposase IS200-like" evidence="1">
    <location>
        <begin position="1"/>
        <end position="109"/>
    </location>
</feature>
<sequence length="322" mass="36810">MSRGNHQESIFRDHRDREIFLDTLCEACAKTGWLVHAFVLMDNHYHLLLETPHANLVVGMKWLQGTYTQRFNVRHKLWGHLFQGRYKALPVEAESGDYFSVLCSYIHLNPARAKLFDLEKGKLSDFSWSSYPLYLESAKRPDWLRVDRGLNASGLEDTVAGRNVYRQIMQKRVREIACSDCPYEVDARWAELRRGWFCGGDTFRKQMLDKLDGVIGGHVKRASLSGEAVQLHDEGEAERLVCEALDLLKLDEKDLSALPKGAEEKKAIAARVKERTHVSNQWIVSRLSAGHAANVSRYMADVRSAQPDSRLYKLTGMLKCED</sequence>
<dbReference type="PANTHER" id="PTHR34322:SF2">
    <property type="entry name" value="TRANSPOSASE IS200-LIKE DOMAIN-CONTAINING PROTEIN"/>
    <property type="match status" value="1"/>
</dbReference>
<name>A0A6P1M5E4_9BACT</name>
<dbReference type="AlphaFoldDB" id="A0A6P1M5E4"/>
<dbReference type="SUPFAM" id="SSF143422">
    <property type="entry name" value="Transposase IS200-like"/>
    <property type="match status" value="1"/>
</dbReference>
<accession>A0A6P1M5E4</accession>
<evidence type="ECO:0000259" key="1">
    <source>
        <dbReference type="SMART" id="SM01321"/>
    </source>
</evidence>
<dbReference type="GO" id="GO:0004803">
    <property type="term" value="F:transposase activity"/>
    <property type="evidence" value="ECO:0007669"/>
    <property type="project" value="InterPro"/>
</dbReference>
<dbReference type="EMBL" id="CP047593">
    <property type="protein sequence ID" value="QHI69061.1"/>
    <property type="molecule type" value="Genomic_DNA"/>
</dbReference>
<dbReference type="InterPro" id="IPR036515">
    <property type="entry name" value="Transposase_17_sf"/>
</dbReference>
<keyword evidence="3" id="KW-1185">Reference proteome</keyword>
<gene>
    <name evidence="2" type="ORF">GT409_06250</name>
</gene>
<dbReference type="GO" id="GO:0003677">
    <property type="term" value="F:DNA binding"/>
    <property type="evidence" value="ECO:0007669"/>
    <property type="project" value="InterPro"/>
</dbReference>
<dbReference type="GO" id="GO:0006313">
    <property type="term" value="P:DNA transposition"/>
    <property type="evidence" value="ECO:0007669"/>
    <property type="project" value="InterPro"/>
</dbReference>
<dbReference type="Pfam" id="PF01797">
    <property type="entry name" value="Y1_Tnp"/>
    <property type="match status" value="1"/>
</dbReference>
<reference evidence="2 3" key="1">
    <citation type="submission" date="2020-01" db="EMBL/GenBank/DDBJ databases">
        <title>Ponticoccus aerotolerans gen. nov., sp. nov., an anaerobic bacterium and proposal of Ponticoccusceae fam. nov., Ponticoccusles ord. nov. and Ponticoccuse classis nov. in the phylum Kiritimatiellaeota.</title>
        <authorList>
            <person name="Zhou L.Y."/>
            <person name="Du Z.J."/>
        </authorList>
    </citation>
    <scope>NUCLEOTIDE SEQUENCE [LARGE SCALE GENOMIC DNA]</scope>
    <source>
        <strain evidence="2 3">S-5007</strain>
    </source>
</reference>
<proteinExistence type="predicted"/>
<evidence type="ECO:0000313" key="2">
    <source>
        <dbReference type="EMBL" id="QHI69061.1"/>
    </source>
</evidence>
<protein>
    <submittedName>
        <fullName evidence="2">Transposase</fullName>
    </submittedName>
</protein>
<evidence type="ECO:0000313" key="3">
    <source>
        <dbReference type="Proteomes" id="UP000464954"/>
    </source>
</evidence>
<dbReference type="Proteomes" id="UP000464954">
    <property type="component" value="Chromosome"/>
</dbReference>
<dbReference type="SMART" id="SM01321">
    <property type="entry name" value="Y1_Tnp"/>
    <property type="match status" value="1"/>
</dbReference>
<dbReference type="KEGG" id="taer:GT409_06250"/>
<dbReference type="PANTHER" id="PTHR34322">
    <property type="entry name" value="TRANSPOSASE, Y1_TNP DOMAIN-CONTAINING"/>
    <property type="match status" value="1"/>
</dbReference>
<dbReference type="InterPro" id="IPR002686">
    <property type="entry name" value="Transposase_17"/>
</dbReference>
<organism evidence="2 3">
    <name type="scientific">Tichowtungia aerotolerans</name>
    <dbReference type="NCBI Taxonomy" id="2697043"/>
    <lineage>
        <taxon>Bacteria</taxon>
        <taxon>Pseudomonadati</taxon>
        <taxon>Kiritimatiellota</taxon>
        <taxon>Tichowtungiia</taxon>
        <taxon>Tichowtungiales</taxon>
        <taxon>Tichowtungiaceae</taxon>
        <taxon>Tichowtungia</taxon>
    </lineage>
</organism>